<dbReference type="InterPro" id="IPR011990">
    <property type="entry name" value="TPR-like_helical_dom_sf"/>
</dbReference>
<evidence type="ECO:0000256" key="1">
    <source>
        <dbReference type="ARBA" id="ARBA00004123"/>
    </source>
</evidence>
<dbReference type="SUPFAM" id="SSF48452">
    <property type="entry name" value="TPR-like"/>
    <property type="match status" value="1"/>
</dbReference>
<dbReference type="Gene3D" id="1.25.40.1040">
    <property type="match status" value="1"/>
</dbReference>
<feature type="domain" description="Suppressor of forked" evidence="5">
    <location>
        <begin position="28"/>
        <end position="86"/>
    </location>
</feature>
<keyword evidence="3" id="KW-0539">Nucleus</keyword>
<dbReference type="HOGENOM" id="CLU_2442111_0_0_1"/>
<dbReference type="GO" id="GO:0005634">
    <property type="term" value="C:nucleus"/>
    <property type="evidence" value="ECO:0007669"/>
    <property type="project" value="UniProtKB-SubCell"/>
</dbReference>
<evidence type="ECO:0000256" key="2">
    <source>
        <dbReference type="ARBA" id="ARBA00022737"/>
    </source>
</evidence>
<dbReference type="EMBL" id="AACI03001298">
    <property type="protein sequence ID" value="EJT42709.1"/>
    <property type="molecule type" value="Genomic_DNA"/>
</dbReference>
<evidence type="ECO:0000256" key="4">
    <source>
        <dbReference type="SAM" id="MobiDB-lite"/>
    </source>
</evidence>
<name>J6EEZ8_SACK1</name>
<keyword evidence="7" id="KW-1185">Reference proteome</keyword>
<dbReference type="InterPro" id="IPR008847">
    <property type="entry name" value="Suf"/>
</dbReference>
<reference evidence="6 7" key="1">
    <citation type="journal article" date="2003" name="Science">
        <title>Finding functional features in Saccharomyces genomes by phylogenetic footprinting.</title>
        <authorList>
            <person name="Cliften P.F."/>
            <person name="Sudarsanam P."/>
            <person name="Desikan A."/>
            <person name="Fulton L."/>
            <person name="Fulton B."/>
            <person name="Majors J."/>
            <person name="Waterston R."/>
            <person name="Cohen B.A."/>
            <person name="Johnston M."/>
        </authorList>
    </citation>
    <scope>NUCLEOTIDE SEQUENCE [LARGE SCALE GENOMIC DNA]</scope>
    <source>
        <strain evidence="7">ATCC MYA-4449 / AS 2.2408 / CBS 8840 / NBRC 1802 / NCYC 2889</strain>
    </source>
</reference>
<proteinExistence type="predicted"/>
<sequence length="90" mass="10731">MSSSTTPDLLYPSADKAAESSHNIHEDELRLRERIKENPTDILPYFQLIQYLETQESYGQVREIYEEFHTTFPFYSPAWTFTIERRIGKR</sequence>
<evidence type="ECO:0000259" key="5">
    <source>
        <dbReference type="Pfam" id="PF05843"/>
    </source>
</evidence>
<protein>
    <submittedName>
        <fullName evidence="6">RNA14-like protein</fullName>
    </submittedName>
</protein>
<evidence type="ECO:0000313" key="7">
    <source>
        <dbReference type="Proteomes" id="UP000002753"/>
    </source>
</evidence>
<dbReference type="Proteomes" id="UP000002753">
    <property type="component" value="Unassembled WGS sequence"/>
</dbReference>
<comment type="caution">
    <text evidence="6">The sequence shown here is derived from an EMBL/GenBank/DDBJ whole genome shotgun (WGS) entry which is preliminary data.</text>
</comment>
<organism evidence="6 7">
    <name type="scientific">Saccharomyces kudriavzevii (strain ATCC MYA-4449 / AS 2.2408 / CBS 8840 / NBRC 1802 / NCYC 2889)</name>
    <name type="common">Yeast</name>
    <dbReference type="NCBI Taxonomy" id="226230"/>
    <lineage>
        <taxon>Eukaryota</taxon>
        <taxon>Fungi</taxon>
        <taxon>Dikarya</taxon>
        <taxon>Ascomycota</taxon>
        <taxon>Saccharomycotina</taxon>
        <taxon>Saccharomycetes</taxon>
        <taxon>Saccharomycetales</taxon>
        <taxon>Saccharomycetaceae</taxon>
        <taxon>Saccharomyces</taxon>
    </lineage>
</organism>
<gene>
    <name evidence="6" type="primary">YMR061W</name>
    <name evidence="6" type="ORF">SKUD_144904</name>
</gene>
<dbReference type="GO" id="GO:0006396">
    <property type="term" value="P:RNA processing"/>
    <property type="evidence" value="ECO:0007669"/>
    <property type="project" value="InterPro"/>
</dbReference>
<evidence type="ECO:0000313" key="6">
    <source>
        <dbReference type="EMBL" id="EJT42709.1"/>
    </source>
</evidence>
<feature type="region of interest" description="Disordered" evidence="4">
    <location>
        <begin position="1"/>
        <end position="24"/>
    </location>
</feature>
<evidence type="ECO:0000256" key="3">
    <source>
        <dbReference type="ARBA" id="ARBA00023242"/>
    </source>
</evidence>
<dbReference type="STRING" id="226230.J6EEZ8"/>
<dbReference type="AlphaFoldDB" id="J6EEZ8"/>
<reference evidence="7" key="2">
    <citation type="journal article" date="2011" name="G3 (Bethesda)">
        <title>The awesome power of yeast evolutionary genetics: New genome sequences and strain resources for the Saccharomyces sensu stricto genus.</title>
        <authorList>
            <person name="Scannell D.R."/>
            <person name="Zill O.A."/>
            <person name="Rokas A."/>
            <person name="Payen C."/>
            <person name="Dunham M.J."/>
            <person name="Eisen M.B."/>
            <person name="Rine J."/>
            <person name="Johnston M."/>
            <person name="Hittinger C.T."/>
        </authorList>
    </citation>
    <scope>GENOME REANNOTATION</scope>
    <source>
        <strain evidence="7">ATCC MYA-4449 / AS 2.2408 / CBS 8840 / NBRC 1802 / NCYC 2889</strain>
    </source>
</reference>
<dbReference type="Pfam" id="PF05843">
    <property type="entry name" value="Suf"/>
    <property type="match status" value="1"/>
</dbReference>
<accession>J6EEZ8</accession>
<keyword evidence="2" id="KW-0677">Repeat</keyword>
<comment type="subcellular location">
    <subcellularLocation>
        <location evidence="1">Nucleus</location>
    </subcellularLocation>
</comment>